<dbReference type="InterPro" id="IPR001387">
    <property type="entry name" value="Cro/C1-type_HTH"/>
</dbReference>
<dbReference type="Pfam" id="PF01381">
    <property type="entry name" value="HTH_3"/>
    <property type="match status" value="1"/>
</dbReference>
<dbReference type="PIRSF" id="PIRSF037724">
    <property type="entry name" value="TF_HTH_MJ1545_prd"/>
    <property type="match status" value="1"/>
</dbReference>
<accession>A0A147JT22</accession>
<dbReference type="STRING" id="1776334.APZ16_03160"/>
<dbReference type="SUPFAM" id="SSF47413">
    <property type="entry name" value="lambda repressor-like DNA-binding domains"/>
    <property type="match status" value="1"/>
</dbReference>
<dbReference type="SMART" id="SM00530">
    <property type="entry name" value="HTH_XRE"/>
    <property type="match status" value="1"/>
</dbReference>
<evidence type="ECO:0000313" key="2">
    <source>
        <dbReference type="EMBL" id="KUO39655.1"/>
    </source>
</evidence>
<sequence>MAEEIRDRIARWIAGDITLADSPGAAIKLWRERFGVNQPALAKVMGVSPSVISDYEAGRRKSPGAATIKRIVEALLEVDEQHGGKMFNVFSQVFGTQLPPEVVLEIREYTTPVDGRAVVKAVAGEAVANKELLDRKIFGYTVIDSHKAILALSADDFRRLYGLTTERALVFTGVTTGRSPLVAVKVIGITPGMVILHGDLKAVDDLGIKIAEILKVPLVIAKVPTVNELLSGLRKCSS</sequence>
<dbReference type="PROSITE" id="PS50943">
    <property type="entry name" value="HTH_CROC1"/>
    <property type="match status" value="1"/>
</dbReference>
<reference evidence="2 3" key="1">
    <citation type="journal article" date="2016" name="Nat. Microbiol.">
        <title>Genomic inference of the metabolism of cosmopolitan subsurface Archaea, Hadesarchaea.</title>
        <authorList>
            <person name="Baker B.J."/>
            <person name="Saw J.H."/>
            <person name="Lind A.E."/>
            <person name="Lazar C.S."/>
            <person name="Hinrichs K.-U."/>
            <person name="Teske A.P."/>
            <person name="Ettema T.J."/>
        </authorList>
    </citation>
    <scope>NUCLEOTIDE SEQUENCE [LARGE SCALE GENOMIC DNA]</scope>
</reference>
<dbReference type="InterPro" id="IPR017271">
    <property type="entry name" value="Tscrpt_reg_HTH_MJ1545_prd"/>
</dbReference>
<name>A0A147JT22_HADYE</name>
<dbReference type="GO" id="GO:0003677">
    <property type="term" value="F:DNA binding"/>
    <property type="evidence" value="ECO:0007669"/>
    <property type="project" value="InterPro"/>
</dbReference>
<dbReference type="Proteomes" id="UP000074294">
    <property type="component" value="Unassembled WGS sequence"/>
</dbReference>
<evidence type="ECO:0000259" key="1">
    <source>
        <dbReference type="PROSITE" id="PS50943"/>
    </source>
</evidence>
<dbReference type="Gene3D" id="1.10.260.40">
    <property type="entry name" value="lambda repressor-like DNA-binding domains"/>
    <property type="match status" value="1"/>
</dbReference>
<dbReference type="CDD" id="cd00093">
    <property type="entry name" value="HTH_XRE"/>
    <property type="match status" value="1"/>
</dbReference>
<protein>
    <submittedName>
        <fullName evidence="2">XRE family transcriptional regulator</fullName>
    </submittedName>
</protein>
<evidence type="ECO:0000313" key="3">
    <source>
        <dbReference type="Proteomes" id="UP000074294"/>
    </source>
</evidence>
<dbReference type="EMBL" id="LQMQ01000057">
    <property type="protein sequence ID" value="KUO39655.1"/>
    <property type="molecule type" value="Genomic_DNA"/>
</dbReference>
<proteinExistence type="predicted"/>
<dbReference type="AlphaFoldDB" id="A0A147JT22"/>
<gene>
    <name evidence="2" type="ORF">APZ16_03160</name>
</gene>
<organism evidence="2 3">
    <name type="scientific">Hadarchaeum yellowstonense</name>
    <dbReference type="NCBI Taxonomy" id="1776334"/>
    <lineage>
        <taxon>Archaea</taxon>
        <taxon>Methanobacteriati</taxon>
        <taxon>Candidatus Hadarchaeota</taxon>
        <taxon>Candidatus Hadarchaeia</taxon>
        <taxon>Candidatus Hadarchaeales</taxon>
        <taxon>Candidatus Hadarchaeaceae</taxon>
        <taxon>Candidatus Hadarchaeum</taxon>
    </lineage>
</organism>
<comment type="caution">
    <text evidence="2">The sequence shown here is derived from an EMBL/GenBank/DDBJ whole genome shotgun (WGS) entry which is preliminary data.</text>
</comment>
<feature type="domain" description="HTH cro/C1-type" evidence="1">
    <location>
        <begin position="27"/>
        <end position="81"/>
    </location>
</feature>
<dbReference type="InterPro" id="IPR010982">
    <property type="entry name" value="Lambda_DNA-bd_dom_sf"/>
</dbReference>